<evidence type="ECO:0000256" key="2">
    <source>
        <dbReference type="SAM" id="MobiDB-lite"/>
    </source>
</evidence>
<reference evidence="4 5" key="1">
    <citation type="submission" date="2018-04" db="EMBL/GenBank/DDBJ databases">
        <title>The genome of golden apple snail Pomacea canaliculata provides insight into stress tolerance and invasive adaptation.</title>
        <authorList>
            <person name="Liu C."/>
            <person name="Liu B."/>
            <person name="Ren Y."/>
            <person name="Zhang Y."/>
            <person name="Wang H."/>
            <person name="Li S."/>
            <person name="Jiang F."/>
            <person name="Yin L."/>
            <person name="Zhang G."/>
            <person name="Qian W."/>
            <person name="Fan W."/>
        </authorList>
    </citation>
    <scope>NUCLEOTIDE SEQUENCE [LARGE SCALE GENOMIC DNA]</scope>
    <source>
        <strain evidence="4">SZHN2017</strain>
        <tissue evidence="4">Muscle</tissue>
    </source>
</reference>
<dbReference type="InterPro" id="IPR006608">
    <property type="entry name" value="CC2D1A/B_DM14"/>
</dbReference>
<dbReference type="Proteomes" id="UP000245119">
    <property type="component" value="Linkage Group LG10"/>
</dbReference>
<feature type="region of interest" description="Disordered" evidence="2">
    <location>
        <begin position="376"/>
        <end position="472"/>
    </location>
</feature>
<dbReference type="PANTHER" id="PTHR13076">
    <property type="entry name" value="COILED-COIL AND C2 DOMAIN-CONTAINING PROTEIN 1-LIKE"/>
    <property type="match status" value="1"/>
</dbReference>
<dbReference type="SUPFAM" id="SSF49562">
    <property type="entry name" value="C2 domain (Calcium/lipid-binding domain, CaLB)"/>
    <property type="match status" value="1"/>
</dbReference>
<dbReference type="InterPro" id="IPR000008">
    <property type="entry name" value="C2_dom"/>
</dbReference>
<evidence type="ECO:0000313" key="5">
    <source>
        <dbReference type="Proteomes" id="UP000245119"/>
    </source>
</evidence>
<feature type="compositionally biased region" description="Acidic residues" evidence="2">
    <location>
        <begin position="40"/>
        <end position="49"/>
    </location>
</feature>
<feature type="region of interest" description="Disordered" evidence="2">
    <location>
        <begin position="338"/>
        <end position="357"/>
    </location>
</feature>
<dbReference type="AlphaFoldDB" id="A0A2T7NQL2"/>
<feature type="compositionally biased region" description="Acidic residues" evidence="2">
    <location>
        <begin position="88"/>
        <end position="113"/>
    </location>
</feature>
<feature type="compositionally biased region" description="Acidic residues" evidence="2">
    <location>
        <begin position="299"/>
        <end position="311"/>
    </location>
</feature>
<dbReference type="STRING" id="400727.A0A2T7NQL2"/>
<protein>
    <recommendedName>
        <fullName evidence="3">C2 domain-containing protein</fullName>
    </recommendedName>
</protein>
<comment type="similarity">
    <text evidence="1">Belongs to the CC2D1 family.</text>
</comment>
<feature type="compositionally biased region" description="Low complexity" evidence="2">
    <location>
        <begin position="409"/>
        <end position="418"/>
    </location>
</feature>
<feature type="region of interest" description="Disordered" evidence="2">
    <location>
        <begin position="287"/>
        <end position="322"/>
    </location>
</feature>
<name>A0A2T7NQL2_POMCA</name>
<comment type="caution">
    <text evidence="4">The sequence shown here is derived from an EMBL/GenBank/DDBJ whole genome shotgun (WGS) entry which is preliminary data.</text>
</comment>
<dbReference type="PROSITE" id="PS50004">
    <property type="entry name" value="C2"/>
    <property type="match status" value="1"/>
</dbReference>
<dbReference type="InterPro" id="IPR039725">
    <property type="entry name" value="CC2D1A/B"/>
</dbReference>
<evidence type="ECO:0000259" key="3">
    <source>
        <dbReference type="PROSITE" id="PS50004"/>
    </source>
</evidence>
<dbReference type="Gene3D" id="2.60.40.150">
    <property type="entry name" value="C2 domain"/>
    <property type="match status" value="1"/>
</dbReference>
<gene>
    <name evidence="4" type="ORF">C0Q70_16736</name>
</gene>
<feature type="compositionally biased region" description="Polar residues" evidence="2">
    <location>
        <begin position="463"/>
        <end position="472"/>
    </location>
</feature>
<dbReference type="EMBL" id="PZQS01000010">
    <property type="protein sequence ID" value="PVD23464.1"/>
    <property type="molecule type" value="Genomic_DNA"/>
</dbReference>
<dbReference type="CDD" id="cd08690">
    <property type="entry name" value="C2_Freud-1"/>
    <property type="match status" value="1"/>
</dbReference>
<keyword evidence="5" id="KW-1185">Reference proteome</keyword>
<dbReference type="OrthoDB" id="19996at2759"/>
<sequence length="922" mass="101321">MFGKKPKQESGNPPRRKGADLMNQMGFGGMEDMDAMVYGGDDDDDDLEAELAALTGDVSESKKVSPKKKGPVDLSVIESMAAKSMQDIDNEDMSDTEDPDLMAELEELSDDESSPPVASTSQPATSRLAPAAGMTSQDRPQVLRVSPSPSPSQSQGLSGVDQLTLVQDRITMYQKAQETARAVGDDLKQRRLDRGLKGKYVLVDQDNKTREVLESRRDQYRHAALAAKKAGDLVTATKYVKTAKQFDMVMEALDQGKPVDLSSMPPPPPSLCASGTSPALEVRVQRSAVQGTGEKDSTASEEIELPAEPTEEESKRLFQAPDAPKTVIEALVQRLEKYRSAEDSAKTAGDSGKARRMGRIVKQYEDAIKAHKAGRAVDFDELPTPPGFGPIPKDLGPSPSKRETPPSVAAPAAGAKTLPAPPRPAPKPPIDAGKQVPTVIPATSSASGASAAQPLSRSGPARKSTNSRQEQQLSFLRERQEEFRTAALQAKRNNDIELAKHHMRMMKGLEPMIEALEAGLPVDLSQVPPSPLADEDNEDKYVVVTAADCTPTGDRQEVFAQLEQDLLSQIRTCATNAQHFTKLGDVPAASKFQKLEQGCRKDLDSLKSALRHGDPVPKFHYETRSFSVVQCNTDLGDSDMEVSIIRGISYNLPSGFSEKDMDTAVKYEFAFPSAEEAQTGHTQTIKNTINPEYGEVFKLQINRKSRGFARVIERKGMKFDVFIKRGFFKGDKVLGTTTVKLNILETKCTLHDSFDLMEGRKTVGGKLEVKIRVRDPFKSRQVDEVKEKWLVIDQFIKTTGSKSQITPATSGKVAKEGTMCMEVLRYEGQMLDKQISYLKDSLSAIQIQTLRHKRVLLEEKLELQQKHLREGGKAAFSEYIAVVEKEAAAFEVEARQLVKIGDTQKAEVMMNKHKLAKKESWS</sequence>
<feature type="compositionally biased region" description="Low complexity" evidence="2">
    <location>
        <begin position="139"/>
        <end position="160"/>
    </location>
</feature>
<dbReference type="InterPro" id="IPR035892">
    <property type="entry name" value="C2_domain_sf"/>
</dbReference>
<evidence type="ECO:0000313" key="4">
    <source>
        <dbReference type="EMBL" id="PVD23464.1"/>
    </source>
</evidence>
<dbReference type="PANTHER" id="PTHR13076:SF9">
    <property type="entry name" value="COILED-COIL AND C2 DOMAIN-CONTAINING PROTEIN 1-LIKE"/>
    <property type="match status" value="1"/>
</dbReference>
<evidence type="ECO:0000256" key="1">
    <source>
        <dbReference type="ARBA" id="ARBA00010672"/>
    </source>
</evidence>
<accession>A0A2T7NQL2</accession>
<proteinExistence type="inferred from homology"/>
<dbReference type="Pfam" id="PF00168">
    <property type="entry name" value="C2"/>
    <property type="match status" value="1"/>
</dbReference>
<feature type="domain" description="C2" evidence="3">
    <location>
        <begin position="611"/>
        <end position="754"/>
    </location>
</feature>
<feature type="compositionally biased region" description="Low complexity" evidence="2">
    <location>
        <begin position="442"/>
        <end position="452"/>
    </location>
</feature>
<feature type="region of interest" description="Disordered" evidence="2">
    <location>
        <begin position="1"/>
        <end position="161"/>
    </location>
</feature>
<organism evidence="4 5">
    <name type="scientific">Pomacea canaliculata</name>
    <name type="common">Golden apple snail</name>
    <dbReference type="NCBI Taxonomy" id="400727"/>
    <lineage>
        <taxon>Eukaryota</taxon>
        <taxon>Metazoa</taxon>
        <taxon>Spiralia</taxon>
        <taxon>Lophotrochozoa</taxon>
        <taxon>Mollusca</taxon>
        <taxon>Gastropoda</taxon>
        <taxon>Caenogastropoda</taxon>
        <taxon>Architaenioglossa</taxon>
        <taxon>Ampullarioidea</taxon>
        <taxon>Ampullariidae</taxon>
        <taxon>Pomacea</taxon>
    </lineage>
</organism>
<dbReference type="Pfam" id="PF21528">
    <property type="entry name" value="CC2D1A-B_DM14"/>
    <property type="match status" value="4"/>
</dbReference>
<dbReference type="GO" id="GO:0001227">
    <property type="term" value="F:DNA-binding transcription repressor activity, RNA polymerase II-specific"/>
    <property type="evidence" value="ECO:0007669"/>
    <property type="project" value="InterPro"/>
</dbReference>
<feature type="compositionally biased region" description="Pro residues" evidence="2">
    <location>
        <begin position="419"/>
        <end position="429"/>
    </location>
</feature>
<feature type="compositionally biased region" description="Polar residues" evidence="2">
    <location>
        <begin position="116"/>
        <end position="125"/>
    </location>
</feature>
<dbReference type="InterPro" id="IPR037772">
    <property type="entry name" value="C2_Freud"/>
</dbReference>
<dbReference type="SMART" id="SM00685">
    <property type="entry name" value="DM14"/>
    <property type="match status" value="3"/>
</dbReference>